<dbReference type="GO" id="GO:0005886">
    <property type="term" value="C:plasma membrane"/>
    <property type="evidence" value="ECO:0007669"/>
    <property type="project" value="UniProtKB-SubCell"/>
</dbReference>
<dbReference type="AlphaFoldDB" id="A0A852THG2"/>
<feature type="transmembrane region" description="Helical" evidence="6">
    <location>
        <begin position="113"/>
        <end position="133"/>
    </location>
</feature>
<evidence type="ECO:0000256" key="3">
    <source>
        <dbReference type="ARBA" id="ARBA00022692"/>
    </source>
</evidence>
<evidence type="ECO:0000256" key="2">
    <source>
        <dbReference type="ARBA" id="ARBA00022475"/>
    </source>
</evidence>
<sequence length="204" mass="23542">MIIFLVIHNSETFRLLRIGDLDSIIMSLKDTTFSKFFFTFIIMVIQNSFTIIPLIIIITINYALFGFFNGLLWSWLTSIIAAGIWFFGSRYFFNDWVQKKTNQELLSKMEQNGLLFVFQARIIPFVPTSLINILSGLSSIKFKHFLVGTMFGNLIFFFVLSLIPAGLMEGNMEQNILLGIALVLVGLVVFYRIRKKQKTRKQVN</sequence>
<dbReference type="PANTHER" id="PTHR12677:SF59">
    <property type="entry name" value="GOLGI APPARATUS MEMBRANE PROTEIN TVP38-RELATED"/>
    <property type="match status" value="1"/>
</dbReference>
<proteinExistence type="inferred from homology"/>
<dbReference type="InterPro" id="IPR032816">
    <property type="entry name" value="VTT_dom"/>
</dbReference>
<feature type="transmembrane region" description="Helical" evidence="6">
    <location>
        <begin position="71"/>
        <end position="93"/>
    </location>
</feature>
<name>A0A852THG2_9BACI</name>
<feature type="transmembrane region" description="Helical" evidence="6">
    <location>
        <begin position="36"/>
        <end position="64"/>
    </location>
</feature>
<evidence type="ECO:0000259" key="7">
    <source>
        <dbReference type="Pfam" id="PF09335"/>
    </source>
</evidence>
<evidence type="ECO:0000313" key="9">
    <source>
        <dbReference type="Proteomes" id="UP000548423"/>
    </source>
</evidence>
<comment type="subcellular location">
    <subcellularLocation>
        <location evidence="1 6">Cell membrane</location>
        <topology evidence="1 6">Multi-pass membrane protein</topology>
    </subcellularLocation>
</comment>
<keyword evidence="5 6" id="KW-0472">Membrane</keyword>
<comment type="similarity">
    <text evidence="6">Belongs to the TVP38/TMEM64 family.</text>
</comment>
<feature type="domain" description="VTT" evidence="7">
    <location>
        <begin position="53"/>
        <end position="162"/>
    </location>
</feature>
<keyword evidence="3 6" id="KW-0812">Transmembrane</keyword>
<keyword evidence="4 6" id="KW-1133">Transmembrane helix</keyword>
<reference evidence="9" key="1">
    <citation type="submission" date="2020-07" db="EMBL/GenBank/DDBJ databases">
        <authorList>
            <person name="Partida-Martinez L."/>
            <person name="Huntemann M."/>
            <person name="Clum A."/>
            <person name="Wang J."/>
            <person name="Palaniappan K."/>
            <person name="Ritter S."/>
            <person name="Chen I.-M."/>
            <person name="Stamatis D."/>
            <person name="Reddy T."/>
            <person name="O'Malley R."/>
            <person name="Daum C."/>
            <person name="Shapiro N."/>
            <person name="Ivanova N."/>
            <person name="Kyrpides N."/>
            <person name="Woyke T."/>
        </authorList>
    </citation>
    <scope>NUCLEOTIDE SEQUENCE [LARGE SCALE GENOMIC DNA]</scope>
    <source>
        <strain evidence="9">AT2.8</strain>
    </source>
</reference>
<gene>
    <name evidence="8" type="ORF">F4694_003364</name>
</gene>
<evidence type="ECO:0000313" key="8">
    <source>
        <dbReference type="EMBL" id="NYE06584.1"/>
    </source>
</evidence>
<feature type="transmembrane region" description="Helical" evidence="6">
    <location>
        <begin position="176"/>
        <end position="193"/>
    </location>
</feature>
<dbReference type="PANTHER" id="PTHR12677">
    <property type="entry name" value="GOLGI APPARATUS MEMBRANE PROTEIN TVP38-RELATED"/>
    <property type="match status" value="1"/>
</dbReference>
<accession>A0A852THG2</accession>
<dbReference type="Pfam" id="PF09335">
    <property type="entry name" value="VTT_dom"/>
    <property type="match status" value="1"/>
</dbReference>
<keyword evidence="2 6" id="KW-1003">Cell membrane</keyword>
<reference evidence="9" key="2">
    <citation type="submission" date="2020-08" db="EMBL/GenBank/DDBJ databases">
        <title>The Agave Microbiome: Exploring the role of microbial communities in plant adaptations to desert environments.</title>
        <authorList>
            <person name="Partida-Martinez L.P."/>
        </authorList>
    </citation>
    <scope>NUCLEOTIDE SEQUENCE [LARGE SCALE GENOMIC DNA]</scope>
    <source>
        <strain evidence="9">AT2.8</strain>
    </source>
</reference>
<evidence type="ECO:0000256" key="1">
    <source>
        <dbReference type="ARBA" id="ARBA00004651"/>
    </source>
</evidence>
<evidence type="ECO:0000256" key="5">
    <source>
        <dbReference type="ARBA" id="ARBA00023136"/>
    </source>
</evidence>
<organism evidence="8 9">
    <name type="scientific">Neobacillus niacini</name>
    <dbReference type="NCBI Taxonomy" id="86668"/>
    <lineage>
        <taxon>Bacteria</taxon>
        <taxon>Bacillati</taxon>
        <taxon>Bacillota</taxon>
        <taxon>Bacilli</taxon>
        <taxon>Bacillales</taxon>
        <taxon>Bacillaceae</taxon>
        <taxon>Neobacillus</taxon>
    </lineage>
</organism>
<dbReference type="Proteomes" id="UP000548423">
    <property type="component" value="Unassembled WGS sequence"/>
</dbReference>
<evidence type="ECO:0000256" key="6">
    <source>
        <dbReference type="RuleBase" id="RU366058"/>
    </source>
</evidence>
<dbReference type="InterPro" id="IPR015414">
    <property type="entry name" value="TMEM64"/>
</dbReference>
<evidence type="ECO:0000256" key="4">
    <source>
        <dbReference type="ARBA" id="ARBA00022989"/>
    </source>
</evidence>
<comment type="caution">
    <text evidence="8">The sequence shown here is derived from an EMBL/GenBank/DDBJ whole genome shotgun (WGS) entry which is preliminary data.</text>
</comment>
<dbReference type="EMBL" id="JACCBX010000007">
    <property type="protein sequence ID" value="NYE06584.1"/>
    <property type="molecule type" value="Genomic_DNA"/>
</dbReference>
<protein>
    <recommendedName>
        <fullName evidence="6">TVP38/TMEM64 family membrane protein</fullName>
    </recommendedName>
</protein>
<feature type="transmembrane region" description="Helical" evidence="6">
    <location>
        <begin position="145"/>
        <end position="164"/>
    </location>
</feature>